<evidence type="ECO:0008006" key="4">
    <source>
        <dbReference type="Google" id="ProtNLM"/>
    </source>
</evidence>
<name>A0A933SDS3_UNCEI</name>
<organism evidence="2 3">
    <name type="scientific">Eiseniibacteriota bacterium</name>
    <dbReference type="NCBI Taxonomy" id="2212470"/>
    <lineage>
        <taxon>Bacteria</taxon>
        <taxon>Candidatus Eiseniibacteriota</taxon>
    </lineage>
</organism>
<sequence>MSLRRMLLPLALLLTLPTLAFAGPLRPWIAGGLGASTYHMTDVNDDIGDVNSALSGSGLRMKQIDGGLGFGIAGGVDLGNGLAFGIGYDRFPANSDVGDWSGSIEYDFPGSFIRGFTRYSFQGSNKANAFVEGSVGRVSTSGEVTVSVTGSGSVSGDVEGSGFGFEECAGFELWASPQFAFTGSAGFRQLAAKDVTLDGTNIRDNAGGEYTIDYGGMFMRLGLKVVLTP</sequence>
<dbReference type="AlphaFoldDB" id="A0A933SDS3"/>
<protein>
    <recommendedName>
        <fullName evidence="4">Porin family protein</fullName>
    </recommendedName>
</protein>
<evidence type="ECO:0000313" key="3">
    <source>
        <dbReference type="Proteomes" id="UP000696931"/>
    </source>
</evidence>
<dbReference type="EMBL" id="JACRIW010000097">
    <property type="protein sequence ID" value="MBI5170539.1"/>
    <property type="molecule type" value="Genomic_DNA"/>
</dbReference>
<comment type="caution">
    <text evidence="2">The sequence shown here is derived from an EMBL/GenBank/DDBJ whole genome shotgun (WGS) entry which is preliminary data.</text>
</comment>
<keyword evidence="1" id="KW-0732">Signal</keyword>
<feature type="chain" id="PRO_5038085418" description="Porin family protein" evidence="1">
    <location>
        <begin position="23"/>
        <end position="229"/>
    </location>
</feature>
<dbReference type="Proteomes" id="UP000696931">
    <property type="component" value="Unassembled WGS sequence"/>
</dbReference>
<accession>A0A933SDS3</accession>
<proteinExistence type="predicted"/>
<evidence type="ECO:0000256" key="1">
    <source>
        <dbReference type="SAM" id="SignalP"/>
    </source>
</evidence>
<reference evidence="2" key="1">
    <citation type="submission" date="2020-07" db="EMBL/GenBank/DDBJ databases">
        <title>Huge and variable diversity of episymbiotic CPR bacteria and DPANN archaea in groundwater ecosystems.</title>
        <authorList>
            <person name="He C.Y."/>
            <person name="Keren R."/>
            <person name="Whittaker M."/>
            <person name="Farag I.F."/>
            <person name="Doudna J."/>
            <person name="Cate J.H.D."/>
            <person name="Banfield J.F."/>
        </authorList>
    </citation>
    <scope>NUCLEOTIDE SEQUENCE</scope>
    <source>
        <strain evidence="2">NC_groundwater_1813_Pr3_B-0.1um_71_17</strain>
    </source>
</reference>
<feature type="signal peptide" evidence="1">
    <location>
        <begin position="1"/>
        <end position="22"/>
    </location>
</feature>
<dbReference type="InterPro" id="IPR011250">
    <property type="entry name" value="OMP/PagP_B-barrel"/>
</dbReference>
<gene>
    <name evidence="2" type="ORF">HZA61_13710</name>
</gene>
<evidence type="ECO:0000313" key="2">
    <source>
        <dbReference type="EMBL" id="MBI5170539.1"/>
    </source>
</evidence>
<dbReference type="SUPFAM" id="SSF56925">
    <property type="entry name" value="OMPA-like"/>
    <property type="match status" value="1"/>
</dbReference>